<protein>
    <submittedName>
        <fullName evidence="4">TetR/AcrR family transcriptional regulator</fullName>
    </submittedName>
</protein>
<proteinExistence type="predicted"/>
<dbReference type="Gene3D" id="1.10.357.10">
    <property type="entry name" value="Tetracycline Repressor, domain 2"/>
    <property type="match status" value="1"/>
</dbReference>
<evidence type="ECO:0000313" key="4">
    <source>
        <dbReference type="EMBL" id="MFD1031405.1"/>
    </source>
</evidence>
<feature type="domain" description="HTH tetR-type" evidence="3">
    <location>
        <begin position="2"/>
        <end position="62"/>
    </location>
</feature>
<dbReference type="SUPFAM" id="SSF46689">
    <property type="entry name" value="Homeodomain-like"/>
    <property type="match status" value="1"/>
</dbReference>
<evidence type="ECO:0000313" key="5">
    <source>
        <dbReference type="Proteomes" id="UP001597109"/>
    </source>
</evidence>
<dbReference type="InterPro" id="IPR009057">
    <property type="entry name" value="Homeodomain-like_sf"/>
</dbReference>
<organism evidence="4 5">
    <name type="scientific">Metaplanococcus flavidus</name>
    <dbReference type="NCBI Taxonomy" id="569883"/>
    <lineage>
        <taxon>Bacteria</taxon>
        <taxon>Bacillati</taxon>
        <taxon>Bacillota</taxon>
        <taxon>Bacilli</taxon>
        <taxon>Bacillales</taxon>
        <taxon>Caryophanaceae</taxon>
        <taxon>Metaplanococcus</taxon>
    </lineage>
</organism>
<dbReference type="Proteomes" id="UP001597109">
    <property type="component" value="Unassembled WGS sequence"/>
</dbReference>
<dbReference type="PROSITE" id="PS01081">
    <property type="entry name" value="HTH_TETR_1"/>
    <property type="match status" value="1"/>
</dbReference>
<comment type="caution">
    <text evidence="4">The sequence shown here is derived from an EMBL/GenBank/DDBJ whole genome shotgun (WGS) entry which is preliminary data.</text>
</comment>
<reference evidence="5" key="1">
    <citation type="journal article" date="2019" name="Int. J. Syst. Evol. Microbiol.">
        <title>The Global Catalogue of Microorganisms (GCM) 10K type strain sequencing project: providing services to taxonomists for standard genome sequencing and annotation.</title>
        <authorList>
            <consortium name="The Broad Institute Genomics Platform"/>
            <consortium name="The Broad Institute Genome Sequencing Center for Infectious Disease"/>
            <person name="Wu L."/>
            <person name="Ma J."/>
        </authorList>
    </citation>
    <scope>NUCLEOTIDE SEQUENCE [LARGE SCALE GENOMIC DNA]</scope>
    <source>
        <strain evidence="5">CCUG 56756</strain>
    </source>
</reference>
<accession>A0ABW3LAQ2</accession>
<keyword evidence="1 2" id="KW-0238">DNA-binding</keyword>
<keyword evidence="5" id="KW-1185">Reference proteome</keyword>
<evidence type="ECO:0000259" key="3">
    <source>
        <dbReference type="PROSITE" id="PS50977"/>
    </source>
</evidence>
<gene>
    <name evidence="4" type="ORF">ACFQ1X_08140</name>
</gene>
<dbReference type="PANTHER" id="PTHR43479">
    <property type="entry name" value="ACREF/ENVCD OPERON REPRESSOR-RELATED"/>
    <property type="match status" value="1"/>
</dbReference>
<dbReference type="RefSeq" id="WP_144840911.1">
    <property type="nucleotide sequence ID" value="NZ_JBHTKI010000009.1"/>
</dbReference>
<dbReference type="EMBL" id="JBHTKI010000009">
    <property type="protein sequence ID" value="MFD1031405.1"/>
    <property type="molecule type" value="Genomic_DNA"/>
</dbReference>
<dbReference type="Pfam" id="PF00440">
    <property type="entry name" value="TetR_N"/>
    <property type="match status" value="1"/>
</dbReference>
<name>A0ABW3LAQ2_9BACL</name>
<sequence length="285" mass="32168">MNRKKQNIIDAAYSLFIEKGYSATSIQEILDEAGISKGTFYNYFASKTECLIAIMESVGAEIRQKRMECAAGKRVDDKEVLSDQLAVRIQVNREKNLFSLYESIFYSQDKELKDFAKNSYKKELDWMSSRIIDLYGHKAAPYALDNAASMHGSTQQLVNLWLLTTDEDLPPKRLASFVVDRLEVSLLAQIDSGERFILAPTVYTEKTAENLTVEELAEQLEAFAGNNPEDSAEKQLILFLAGELKIHSPRKALLESVLGTLSSIPGHESELMILLEQVWKKLAKF</sequence>
<dbReference type="PRINTS" id="PR00455">
    <property type="entry name" value="HTHTETR"/>
</dbReference>
<dbReference type="InterPro" id="IPR001647">
    <property type="entry name" value="HTH_TetR"/>
</dbReference>
<dbReference type="PROSITE" id="PS50977">
    <property type="entry name" value="HTH_TETR_2"/>
    <property type="match status" value="1"/>
</dbReference>
<dbReference type="InterPro" id="IPR023772">
    <property type="entry name" value="DNA-bd_HTH_TetR-type_CS"/>
</dbReference>
<dbReference type="InterPro" id="IPR050624">
    <property type="entry name" value="HTH-type_Tx_Regulator"/>
</dbReference>
<dbReference type="PANTHER" id="PTHR43479:SF22">
    <property type="entry name" value="TRANSCRIPTIONAL REGULATOR, TETR FAMILY"/>
    <property type="match status" value="1"/>
</dbReference>
<feature type="DNA-binding region" description="H-T-H motif" evidence="2">
    <location>
        <begin position="25"/>
        <end position="44"/>
    </location>
</feature>
<evidence type="ECO:0000256" key="2">
    <source>
        <dbReference type="PROSITE-ProRule" id="PRU00335"/>
    </source>
</evidence>
<evidence type="ECO:0000256" key="1">
    <source>
        <dbReference type="ARBA" id="ARBA00023125"/>
    </source>
</evidence>